<organism evidence="1 2">
    <name type="scientific">Vreelandella maris</name>
    <dbReference type="NCBI Taxonomy" id="2729617"/>
    <lineage>
        <taxon>Bacteria</taxon>
        <taxon>Pseudomonadati</taxon>
        <taxon>Pseudomonadota</taxon>
        <taxon>Gammaproteobacteria</taxon>
        <taxon>Oceanospirillales</taxon>
        <taxon>Halomonadaceae</taxon>
        <taxon>Vreelandella</taxon>
    </lineage>
</organism>
<accession>A0A7Y6RDS8</accession>
<reference evidence="1 2" key="1">
    <citation type="submission" date="2020-06" db="EMBL/GenBank/DDBJ databases">
        <title>Halomonas sp. QX-1 draft genome sequence.</title>
        <authorList>
            <person name="Qiu X."/>
        </authorList>
    </citation>
    <scope>NUCLEOTIDE SEQUENCE [LARGE SCALE GENOMIC DNA]</scope>
    <source>
        <strain evidence="1 2">QX-1</strain>
    </source>
</reference>
<sequence length="101" mass="11320">MSQSFQDFETEGRRLVILRILSRRNQFTTNEYSLNDELKGSYAHHISRDKLHGDLAWLEEQGLVITQQPRVGWVATLTSRGADCAEGLANVPGVAKPRPGL</sequence>
<dbReference type="RefSeq" id="WP_176303847.1">
    <property type="nucleotide sequence ID" value="NZ_JABWCV010000013.1"/>
</dbReference>
<keyword evidence="2" id="KW-1185">Reference proteome</keyword>
<name>A0A7Y6RDS8_9GAMM</name>
<dbReference type="InterPro" id="IPR036390">
    <property type="entry name" value="WH_DNA-bd_sf"/>
</dbReference>
<dbReference type="EMBL" id="JABWCV010000013">
    <property type="protein sequence ID" value="NVF14993.1"/>
    <property type="molecule type" value="Genomic_DNA"/>
</dbReference>
<protein>
    <recommendedName>
        <fullName evidence="3">ArsR family transcriptional regulator</fullName>
    </recommendedName>
</protein>
<proteinExistence type="predicted"/>
<dbReference type="AlphaFoldDB" id="A0A7Y6RDS8"/>
<dbReference type="Proteomes" id="UP000589984">
    <property type="component" value="Unassembled WGS sequence"/>
</dbReference>
<evidence type="ECO:0008006" key="3">
    <source>
        <dbReference type="Google" id="ProtNLM"/>
    </source>
</evidence>
<gene>
    <name evidence="1" type="ORF">HUO07_12550</name>
</gene>
<evidence type="ECO:0000313" key="1">
    <source>
        <dbReference type="EMBL" id="NVF14993.1"/>
    </source>
</evidence>
<evidence type="ECO:0000313" key="2">
    <source>
        <dbReference type="Proteomes" id="UP000589984"/>
    </source>
</evidence>
<comment type="caution">
    <text evidence="1">The sequence shown here is derived from an EMBL/GenBank/DDBJ whole genome shotgun (WGS) entry which is preliminary data.</text>
</comment>
<dbReference type="SUPFAM" id="SSF46785">
    <property type="entry name" value="Winged helix' DNA-binding domain"/>
    <property type="match status" value="1"/>
</dbReference>